<protein>
    <submittedName>
        <fullName evidence="1">79_t:CDS:1</fullName>
    </submittedName>
</protein>
<reference evidence="1" key="1">
    <citation type="submission" date="2021-06" db="EMBL/GenBank/DDBJ databases">
        <authorList>
            <person name="Kallberg Y."/>
            <person name="Tangrot J."/>
            <person name="Rosling A."/>
        </authorList>
    </citation>
    <scope>NUCLEOTIDE SEQUENCE</scope>
    <source>
        <strain evidence="1">28 12/20/2015</strain>
    </source>
</reference>
<evidence type="ECO:0000313" key="2">
    <source>
        <dbReference type="Proteomes" id="UP000789366"/>
    </source>
</evidence>
<accession>A0ACA9N462</accession>
<keyword evidence="2" id="KW-1185">Reference proteome</keyword>
<organism evidence="1 2">
    <name type="scientific">Cetraspora pellucida</name>
    <dbReference type="NCBI Taxonomy" id="1433469"/>
    <lineage>
        <taxon>Eukaryota</taxon>
        <taxon>Fungi</taxon>
        <taxon>Fungi incertae sedis</taxon>
        <taxon>Mucoromycota</taxon>
        <taxon>Glomeromycotina</taxon>
        <taxon>Glomeromycetes</taxon>
        <taxon>Diversisporales</taxon>
        <taxon>Gigasporaceae</taxon>
        <taxon>Cetraspora</taxon>
    </lineage>
</organism>
<feature type="non-terminal residue" evidence="1">
    <location>
        <position position="338"/>
    </location>
</feature>
<dbReference type="EMBL" id="CAJVPW010011375">
    <property type="protein sequence ID" value="CAG8625143.1"/>
    <property type="molecule type" value="Genomic_DNA"/>
</dbReference>
<evidence type="ECO:0000313" key="1">
    <source>
        <dbReference type="EMBL" id="CAG8625143.1"/>
    </source>
</evidence>
<sequence length="338" mass="39474">MGHLRKHLLVRHNNIKKARPYKKYNKNDTHDLNTYSTSDESESTTLDDSDSEDTPIIDDNEYDLENEKKAEILFRKLFQSAQKLENMKSSRRYTGNSVRTRQRKLRKNKLAAVGSHKITQFFNSTNNINLNDNEEIEDQLDYESEQQLQETIERIQKIIDNANILKLDKARTCLERNELLPSQCGKHPSKSFLHDKNVSLRVASYLRSTKFKVTPSLLKKFFETKILPELHIDQAQTISLRLWRDGLLVNCEECKTNKQDPSIIDCCACCIVANQPNFLAEHGLIQQKIEKCGHKLNYIEMYWRAAKKRTRETYNYTIKGLKKQVPITLDSIPVEQIR</sequence>
<dbReference type="Proteomes" id="UP000789366">
    <property type="component" value="Unassembled WGS sequence"/>
</dbReference>
<gene>
    <name evidence="1" type="ORF">SPELUC_LOCUS8017</name>
</gene>
<name>A0ACA9N462_9GLOM</name>
<proteinExistence type="predicted"/>
<comment type="caution">
    <text evidence="1">The sequence shown here is derived from an EMBL/GenBank/DDBJ whole genome shotgun (WGS) entry which is preliminary data.</text>
</comment>